<name>A0A6C1E422_SACPS</name>
<proteinExistence type="inferred from homology"/>
<dbReference type="PANTHER" id="PTHR24305:SF223">
    <property type="entry name" value="CYTOCHROME P450-DIT2"/>
    <property type="match status" value="1"/>
</dbReference>
<dbReference type="AlphaFoldDB" id="A0A6C1E422"/>
<dbReference type="Pfam" id="PF00067">
    <property type="entry name" value="p450"/>
    <property type="match status" value="1"/>
</dbReference>
<dbReference type="GO" id="GO:0005506">
    <property type="term" value="F:iron ion binding"/>
    <property type="evidence" value="ECO:0007669"/>
    <property type="project" value="InterPro"/>
</dbReference>
<dbReference type="GO" id="GO:0004497">
    <property type="term" value="F:monooxygenase activity"/>
    <property type="evidence" value="ECO:0007669"/>
    <property type="project" value="UniProtKB-KW"/>
</dbReference>
<keyword evidence="3 5" id="KW-0479">Metal-binding</keyword>
<dbReference type="SUPFAM" id="SSF48264">
    <property type="entry name" value="Cytochrome P450"/>
    <property type="match status" value="1"/>
</dbReference>
<keyword evidence="7" id="KW-0472">Membrane</keyword>
<keyword evidence="7" id="KW-1133">Transmembrane helix</keyword>
<feature type="transmembrane region" description="Helical" evidence="7">
    <location>
        <begin position="6"/>
        <end position="24"/>
    </location>
</feature>
<dbReference type="GO" id="GO:0016705">
    <property type="term" value="F:oxidoreductase activity, acting on paired donors, with incorporation or reduction of molecular oxygen"/>
    <property type="evidence" value="ECO:0007669"/>
    <property type="project" value="InterPro"/>
</dbReference>
<dbReference type="InterPro" id="IPR036396">
    <property type="entry name" value="Cyt_P450_sf"/>
</dbReference>
<protein>
    <submittedName>
        <fullName evidence="8">Cytochrome P450-dit2</fullName>
    </submittedName>
</protein>
<organism evidence="8 9">
    <name type="scientific">Saccharomyces pastorianus</name>
    <name type="common">Lager yeast</name>
    <name type="synonym">Saccharomyces cerevisiae x Saccharomyces eubayanus</name>
    <dbReference type="NCBI Taxonomy" id="27292"/>
    <lineage>
        <taxon>Eukaryota</taxon>
        <taxon>Fungi</taxon>
        <taxon>Dikarya</taxon>
        <taxon>Ascomycota</taxon>
        <taxon>Saccharomycotina</taxon>
        <taxon>Saccharomycetes</taxon>
        <taxon>Saccharomycetales</taxon>
        <taxon>Saccharomycetaceae</taxon>
        <taxon>Saccharomyces</taxon>
    </lineage>
</organism>
<sequence length="489" mass="55957">MSILKLIGFILLIIISYIAFVVVVPPLKFPRNIPTIPFYVVFLPVIFPMDQTELYDLYIREAMEKYGAVKIFFGSRWNILVSRSEYLAQIFKDEDIFAKSGNQKKIPYSALAAYTGDNVISAHGKVWKDYRNAVTNGLQHFDDAPFSKNAKIFCNLIKKRAQNGESSIQMGPLSQRLALDNISQVALGFDFATLTNDKNALHEHLVHIKKQIFHPFFLAFPFLDMLPIPSRRKAFRDVASFRELLVKRVQEQLINNYKFEQTTFAASDLIRAHNNEIIDYKQLSDNIVIILVAGHENPQLLFNTSLYLLAKYSNEWQNSLRQEVESVTDSKALADLPLLNAFLFEAVRLYPPLSTIINRCTSKVCVLGADIVIPKDVYVGYNNFGTSHDPKNWGPTANDFKPDRWGSDIETIRKNWRLAKNRCTVTGFHGGRRACLGEKLALTEMRITLAEMLRQLEWTLDPEWEEKLTPAGPLCPFNLKLKFKERAPN</sequence>
<evidence type="ECO:0000256" key="2">
    <source>
        <dbReference type="ARBA" id="ARBA00010617"/>
    </source>
</evidence>
<dbReference type="InterPro" id="IPR017972">
    <property type="entry name" value="Cyt_P450_CS"/>
</dbReference>
<dbReference type="FunFam" id="1.10.630.10:FF:000106">
    <property type="entry name" value="Cytochrome P450-DIT2"/>
    <property type="match status" value="1"/>
</dbReference>
<evidence type="ECO:0000256" key="3">
    <source>
        <dbReference type="ARBA" id="ARBA00022723"/>
    </source>
</evidence>
<dbReference type="EMBL" id="CP048999">
    <property type="protein sequence ID" value="QID83721.1"/>
    <property type="molecule type" value="Genomic_DNA"/>
</dbReference>
<keyword evidence="5 6" id="KW-0349">Heme</keyword>
<evidence type="ECO:0000313" key="9">
    <source>
        <dbReference type="Proteomes" id="UP000501346"/>
    </source>
</evidence>
<comment type="cofactor">
    <cofactor evidence="1 5">
        <name>heme</name>
        <dbReference type="ChEBI" id="CHEBI:30413"/>
    </cofactor>
</comment>
<keyword evidence="6" id="KW-0560">Oxidoreductase</keyword>
<dbReference type="Gene3D" id="1.10.630.10">
    <property type="entry name" value="Cytochrome P450"/>
    <property type="match status" value="1"/>
</dbReference>
<evidence type="ECO:0000256" key="1">
    <source>
        <dbReference type="ARBA" id="ARBA00001971"/>
    </source>
</evidence>
<dbReference type="PROSITE" id="PS00086">
    <property type="entry name" value="CYTOCHROME_P450"/>
    <property type="match status" value="1"/>
</dbReference>
<dbReference type="InterPro" id="IPR050121">
    <property type="entry name" value="Cytochrome_P450_monoxygenase"/>
</dbReference>
<keyword evidence="7" id="KW-0812">Transmembrane</keyword>
<gene>
    <name evidence="8" type="primary">DIT2_2</name>
    <name evidence="8" type="ORF">GRS66_006197</name>
</gene>
<dbReference type="Proteomes" id="UP000501346">
    <property type="component" value="Chromosome SeII-SeIV"/>
</dbReference>
<evidence type="ECO:0000256" key="7">
    <source>
        <dbReference type="SAM" id="Phobius"/>
    </source>
</evidence>
<dbReference type="CDD" id="cd11070">
    <property type="entry name" value="CYP56-like"/>
    <property type="match status" value="1"/>
</dbReference>
<dbReference type="InterPro" id="IPR001128">
    <property type="entry name" value="Cyt_P450"/>
</dbReference>
<dbReference type="PANTHER" id="PTHR24305">
    <property type="entry name" value="CYTOCHROME P450"/>
    <property type="match status" value="1"/>
</dbReference>
<evidence type="ECO:0000256" key="6">
    <source>
        <dbReference type="RuleBase" id="RU000461"/>
    </source>
</evidence>
<dbReference type="PRINTS" id="PR00385">
    <property type="entry name" value="P450"/>
</dbReference>
<keyword evidence="9" id="KW-1185">Reference proteome</keyword>
<evidence type="ECO:0000313" key="8">
    <source>
        <dbReference type="EMBL" id="QID83721.1"/>
    </source>
</evidence>
<keyword evidence="4 5" id="KW-0408">Iron</keyword>
<feature type="binding site" description="axial binding residue" evidence="5">
    <location>
        <position position="435"/>
    </location>
    <ligand>
        <name>heme</name>
        <dbReference type="ChEBI" id="CHEBI:30413"/>
    </ligand>
    <ligandPart>
        <name>Fe</name>
        <dbReference type="ChEBI" id="CHEBI:18248"/>
    </ligandPart>
</feature>
<keyword evidence="6" id="KW-0503">Monooxygenase</keyword>
<accession>A0A6C1E422</accession>
<dbReference type="GO" id="GO:0020037">
    <property type="term" value="F:heme binding"/>
    <property type="evidence" value="ECO:0007669"/>
    <property type="project" value="InterPro"/>
</dbReference>
<dbReference type="InterPro" id="IPR002403">
    <property type="entry name" value="Cyt_P450_E_grp-IV"/>
</dbReference>
<evidence type="ECO:0000256" key="5">
    <source>
        <dbReference type="PIRSR" id="PIRSR602403-1"/>
    </source>
</evidence>
<reference evidence="8 9" key="1">
    <citation type="journal article" date="2019" name="BMC Genomics">
        <title>Chromosome level assembly and comparative genome analysis confirm lager-brewing yeasts originated from a single hybridization.</title>
        <authorList>
            <person name="Salazar A.N."/>
            <person name="Gorter de Vries A.R."/>
            <person name="van den Broek M."/>
            <person name="Brouwers N."/>
            <person name="de la Torre Cortes P."/>
            <person name="Kuijpers N.G.A."/>
            <person name="Daran J.G."/>
            <person name="Abeel T."/>
        </authorList>
    </citation>
    <scope>NUCLEOTIDE SEQUENCE [LARGE SCALE GENOMIC DNA]</scope>
    <source>
        <strain evidence="8 9">CBS 1483</strain>
    </source>
</reference>
<dbReference type="PRINTS" id="PR00465">
    <property type="entry name" value="EP450IV"/>
</dbReference>
<dbReference type="OrthoDB" id="1470350at2759"/>
<evidence type="ECO:0000256" key="4">
    <source>
        <dbReference type="ARBA" id="ARBA00023004"/>
    </source>
</evidence>
<comment type="similarity">
    <text evidence="2 6">Belongs to the cytochrome P450 family.</text>
</comment>